<organism evidence="10 11">
    <name type="scientific">Desulfosarcina widdelii</name>
    <dbReference type="NCBI Taxonomy" id="947919"/>
    <lineage>
        <taxon>Bacteria</taxon>
        <taxon>Pseudomonadati</taxon>
        <taxon>Thermodesulfobacteriota</taxon>
        <taxon>Desulfobacteria</taxon>
        <taxon>Desulfobacterales</taxon>
        <taxon>Desulfosarcinaceae</taxon>
        <taxon>Desulfosarcina</taxon>
    </lineage>
</organism>
<feature type="binding site" evidence="8">
    <location>
        <begin position="212"/>
        <end position="213"/>
    </location>
    <ligand>
        <name>1-deoxy-D-xylulose 5-phosphate</name>
        <dbReference type="ChEBI" id="CHEBI:57792"/>
    </ligand>
</feature>
<dbReference type="RefSeq" id="WP_155307449.1">
    <property type="nucleotide sequence ID" value="NZ_AP021875.1"/>
</dbReference>
<dbReference type="GO" id="GO:0005737">
    <property type="term" value="C:cytoplasm"/>
    <property type="evidence" value="ECO:0007669"/>
    <property type="project" value="UniProtKB-SubCell"/>
</dbReference>
<dbReference type="PANTHER" id="PTHR34266:SF2">
    <property type="entry name" value="THIAZOLE SYNTHASE"/>
    <property type="match status" value="1"/>
</dbReference>
<keyword evidence="4 8" id="KW-0808">Transferase</keyword>
<evidence type="ECO:0000313" key="11">
    <source>
        <dbReference type="Proteomes" id="UP000427769"/>
    </source>
</evidence>
<dbReference type="EC" id="2.8.1.10" evidence="3 8"/>
<sequence length="267" mass="28022">MKETENRDDPLVIGGQAFDSRLLIGTGKYPSDDMIPRIVAASGSRIITVALRRVDFEAATDNVMQHIPDRMQLLPNTSGARNAEEAVRIARLARATGCGNWVKIEAIPDNRHLLPDGYATLRATEILVKEGFVVLPYINADPVVARQLEDAGAAAVMPLAAPIGTNQGLTTREMLRIIIDEIKVPVVVDAGIGKPSQACEAMEMGADACLVNTAIASASDPVAMAGAFAAAIAAGRQAWQAGTGAVRTIAAASSPLTGFLYEGTSDS</sequence>
<comment type="subunit">
    <text evidence="8">Homotetramer. Forms heterodimers with either ThiH or ThiS.</text>
</comment>
<evidence type="ECO:0000256" key="7">
    <source>
        <dbReference type="ARBA" id="ARBA00049897"/>
    </source>
</evidence>
<reference evidence="10 11" key="1">
    <citation type="submission" date="2019-11" db="EMBL/GenBank/DDBJ databases">
        <title>Comparative genomics of hydrocarbon-degrading Desulfosarcina strains.</title>
        <authorList>
            <person name="Watanabe M."/>
            <person name="Kojima H."/>
            <person name="Fukui M."/>
        </authorList>
    </citation>
    <scope>NUCLEOTIDE SEQUENCE [LARGE SCALE GENOMIC DNA]</scope>
    <source>
        <strain evidence="10 11">PP31</strain>
    </source>
</reference>
<evidence type="ECO:0000259" key="9">
    <source>
        <dbReference type="Pfam" id="PF05690"/>
    </source>
</evidence>
<dbReference type="HAMAP" id="MF_00443">
    <property type="entry name" value="ThiG"/>
    <property type="match status" value="1"/>
</dbReference>
<dbReference type="Proteomes" id="UP000427769">
    <property type="component" value="Chromosome"/>
</dbReference>
<dbReference type="CDD" id="cd04728">
    <property type="entry name" value="ThiG"/>
    <property type="match status" value="1"/>
</dbReference>
<comment type="subcellular location">
    <subcellularLocation>
        <location evidence="8">Cytoplasm</location>
    </subcellularLocation>
</comment>
<comment type="pathway">
    <text evidence="2 8">Cofactor biosynthesis; thiamine diphosphate biosynthesis.</text>
</comment>
<name>A0A5K7ZA12_9BACT</name>
<dbReference type="GO" id="GO:1990107">
    <property type="term" value="F:thiazole synthase activity"/>
    <property type="evidence" value="ECO:0007669"/>
    <property type="project" value="UniProtKB-EC"/>
</dbReference>
<evidence type="ECO:0000256" key="6">
    <source>
        <dbReference type="ARBA" id="ARBA00023270"/>
    </source>
</evidence>
<gene>
    <name evidence="8 10" type="primary">thiG</name>
    <name evidence="10" type="ORF">DSCW_62790</name>
</gene>
<dbReference type="InterPro" id="IPR013785">
    <property type="entry name" value="Aldolase_TIM"/>
</dbReference>
<dbReference type="UniPathway" id="UPA00060"/>
<dbReference type="SUPFAM" id="SSF110399">
    <property type="entry name" value="ThiG-like"/>
    <property type="match status" value="1"/>
</dbReference>
<comment type="function">
    <text evidence="1 8">Catalyzes the rearrangement of 1-deoxy-D-xylulose 5-phosphate (DXP) to produce the thiazole phosphate moiety of thiamine. Sulfur is provided by the thiocarboxylate moiety of the carrier protein ThiS. In vitro, sulfur can be provided by H(2)S.</text>
</comment>
<feature type="active site" description="Schiff-base intermediate with DXP" evidence="8">
    <location>
        <position position="103"/>
    </location>
</feature>
<dbReference type="InterPro" id="IPR008867">
    <property type="entry name" value="ThiG"/>
</dbReference>
<evidence type="ECO:0000256" key="1">
    <source>
        <dbReference type="ARBA" id="ARBA00002834"/>
    </source>
</evidence>
<feature type="binding site" evidence="8">
    <location>
        <position position="164"/>
    </location>
    <ligand>
        <name>1-deoxy-D-xylulose 5-phosphate</name>
        <dbReference type="ChEBI" id="CHEBI:57792"/>
    </ligand>
</feature>
<keyword evidence="11" id="KW-1185">Reference proteome</keyword>
<accession>A0A5K7ZA12</accession>
<comment type="catalytic activity">
    <reaction evidence="7 8">
        <text>[ThiS sulfur-carrier protein]-C-terminal-Gly-aminoethanethioate + 2-iminoacetate + 1-deoxy-D-xylulose 5-phosphate = [ThiS sulfur-carrier protein]-C-terminal Gly-Gly + 2-[(2R,5Z)-2-carboxy-4-methylthiazol-5(2H)-ylidene]ethyl phosphate + 2 H2O + H(+)</text>
        <dbReference type="Rhea" id="RHEA:26297"/>
        <dbReference type="Rhea" id="RHEA-COMP:12909"/>
        <dbReference type="Rhea" id="RHEA-COMP:19908"/>
        <dbReference type="ChEBI" id="CHEBI:15377"/>
        <dbReference type="ChEBI" id="CHEBI:15378"/>
        <dbReference type="ChEBI" id="CHEBI:57792"/>
        <dbReference type="ChEBI" id="CHEBI:62899"/>
        <dbReference type="ChEBI" id="CHEBI:77846"/>
        <dbReference type="ChEBI" id="CHEBI:90778"/>
        <dbReference type="ChEBI" id="CHEBI:232372"/>
        <dbReference type="EC" id="2.8.1.10"/>
    </reaction>
</comment>
<evidence type="ECO:0000256" key="5">
    <source>
        <dbReference type="ARBA" id="ARBA00022977"/>
    </source>
</evidence>
<evidence type="ECO:0000256" key="2">
    <source>
        <dbReference type="ARBA" id="ARBA00004948"/>
    </source>
</evidence>
<dbReference type="Gene3D" id="3.20.20.70">
    <property type="entry name" value="Aldolase class I"/>
    <property type="match status" value="1"/>
</dbReference>
<feature type="binding site" evidence="8">
    <location>
        <begin position="190"/>
        <end position="191"/>
    </location>
    <ligand>
        <name>1-deoxy-D-xylulose 5-phosphate</name>
        <dbReference type="ChEBI" id="CHEBI:57792"/>
    </ligand>
</feature>
<evidence type="ECO:0000256" key="3">
    <source>
        <dbReference type="ARBA" id="ARBA00011960"/>
    </source>
</evidence>
<evidence type="ECO:0000256" key="8">
    <source>
        <dbReference type="HAMAP-Rule" id="MF_00443"/>
    </source>
</evidence>
<feature type="domain" description="Thiazole synthase ThiG" evidence="9">
    <location>
        <begin position="13"/>
        <end position="255"/>
    </location>
</feature>
<dbReference type="OrthoDB" id="9805935at2"/>
<dbReference type="GO" id="GO:0009229">
    <property type="term" value="P:thiamine diphosphate biosynthetic process"/>
    <property type="evidence" value="ECO:0007669"/>
    <property type="project" value="UniProtKB-UniRule"/>
</dbReference>
<evidence type="ECO:0000256" key="4">
    <source>
        <dbReference type="ARBA" id="ARBA00022679"/>
    </source>
</evidence>
<dbReference type="KEGG" id="dwd:DSCW_62790"/>
<dbReference type="InterPro" id="IPR033983">
    <property type="entry name" value="Thiazole_synthase_ThiG"/>
</dbReference>
<protein>
    <recommendedName>
        <fullName evidence="3 8">Thiazole synthase</fullName>
        <ecNumber evidence="3 8">2.8.1.10</ecNumber>
    </recommendedName>
</protein>
<dbReference type="Pfam" id="PF05690">
    <property type="entry name" value="ThiG"/>
    <property type="match status" value="1"/>
</dbReference>
<keyword evidence="6 8" id="KW-0704">Schiff base</keyword>
<keyword evidence="8" id="KW-0963">Cytoplasm</keyword>
<comment type="similarity">
    <text evidence="8">Belongs to the ThiG family.</text>
</comment>
<evidence type="ECO:0000313" key="10">
    <source>
        <dbReference type="EMBL" id="BBO78862.1"/>
    </source>
</evidence>
<dbReference type="AlphaFoldDB" id="A0A5K7ZA12"/>
<dbReference type="PANTHER" id="PTHR34266">
    <property type="entry name" value="THIAZOLE SYNTHASE"/>
    <property type="match status" value="1"/>
</dbReference>
<dbReference type="EMBL" id="AP021875">
    <property type="protein sequence ID" value="BBO78862.1"/>
    <property type="molecule type" value="Genomic_DNA"/>
</dbReference>
<keyword evidence="5 8" id="KW-0784">Thiamine biosynthesis</keyword>
<proteinExistence type="inferred from homology"/>